<feature type="transmembrane region" description="Helical" evidence="1">
    <location>
        <begin position="114"/>
        <end position="130"/>
    </location>
</feature>
<keyword evidence="1" id="KW-0472">Membrane</keyword>
<dbReference type="PANTHER" id="PTHR31061">
    <property type="entry name" value="LD22376P"/>
    <property type="match status" value="1"/>
</dbReference>
<protein>
    <recommendedName>
        <fullName evidence="2">Heparan-alpha-glucosaminide N-acetyltransferase catalytic domain-containing protein</fullName>
    </recommendedName>
</protein>
<accession>A0A5J4P4J2</accession>
<name>A0A5J4P4J2_9ZZZZ</name>
<dbReference type="InterPro" id="IPR012429">
    <property type="entry name" value="HGSNAT_cat"/>
</dbReference>
<keyword evidence="1" id="KW-1133">Transmembrane helix</keyword>
<dbReference type="AlphaFoldDB" id="A0A5J4P4J2"/>
<dbReference type="PANTHER" id="PTHR31061:SF24">
    <property type="entry name" value="LD22376P"/>
    <property type="match status" value="1"/>
</dbReference>
<reference evidence="3" key="1">
    <citation type="submission" date="2019-03" db="EMBL/GenBank/DDBJ databases">
        <title>Single cell metagenomics reveals metabolic interactions within the superorganism composed of flagellate Streblomastix strix and complex community of Bacteroidetes bacteria on its surface.</title>
        <authorList>
            <person name="Treitli S.C."/>
            <person name="Kolisko M."/>
            <person name="Husnik F."/>
            <person name="Keeling P."/>
            <person name="Hampl V."/>
        </authorList>
    </citation>
    <scope>NUCLEOTIDE SEQUENCE</scope>
    <source>
        <strain evidence="3">STM</strain>
    </source>
</reference>
<evidence type="ECO:0000313" key="3">
    <source>
        <dbReference type="EMBL" id="KAA6304152.1"/>
    </source>
</evidence>
<feature type="transmembrane region" description="Helical" evidence="1">
    <location>
        <begin position="12"/>
        <end position="31"/>
    </location>
</feature>
<dbReference type="Pfam" id="PF07786">
    <property type="entry name" value="HGSNAT_cat"/>
    <property type="match status" value="1"/>
</dbReference>
<gene>
    <name evidence="3" type="ORF">EZS27_044205</name>
</gene>
<feature type="non-terminal residue" evidence="3">
    <location>
        <position position="131"/>
    </location>
</feature>
<evidence type="ECO:0000256" key="1">
    <source>
        <dbReference type="SAM" id="Phobius"/>
    </source>
</evidence>
<organism evidence="3">
    <name type="scientific">termite gut metagenome</name>
    <dbReference type="NCBI Taxonomy" id="433724"/>
    <lineage>
        <taxon>unclassified sequences</taxon>
        <taxon>metagenomes</taxon>
        <taxon>organismal metagenomes</taxon>
    </lineage>
</organism>
<proteinExistence type="predicted"/>
<sequence length="131" mass="14520">MNNSSFTQRNAAIDIMRALTMFVMIFVNDLWKIHGVPHCLEHAVSGEDFMGLSDIVFPCFLFVVGMSIPFAIERRYDKGVSGESIIGHILLRTLALLVTGAFISNSEARLSPDVGYGIGIYWLLMVTAFVC</sequence>
<evidence type="ECO:0000259" key="2">
    <source>
        <dbReference type="Pfam" id="PF07786"/>
    </source>
</evidence>
<comment type="caution">
    <text evidence="3">The sequence shown here is derived from an EMBL/GenBank/DDBJ whole genome shotgun (WGS) entry which is preliminary data.</text>
</comment>
<feature type="domain" description="Heparan-alpha-glucosaminide N-acetyltransferase catalytic" evidence="2">
    <location>
        <begin position="9"/>
        <end position="120"/>
    </location>
</feature>
<feature type="transmembrane region" description="Helical" evidence="1">
    <location>
        <begin position="51"/>
        <end position="72"/>
    </location>
</feature>
<feature type="transmembrane region" description="Helical" evidence="1">
    <location>
        <begin position="84"/>
        <end position="102"/>
    </location>
</feature>
<dbReference type="EMBL" id="SNRY01011742">
    <property type="protein sequence ID" value="KAA6304152.1"/>
    <property type="molecule type" value="Genomic_DNA"/>
</dbReference>
<keyword evidence="1" id="KW-0812">Transmembrane</keyword>